<evidence type="ECO:0000313" key="2">
    <source>
        <dbReference type="Proteomes" id="UP000319783"/>
    </source>
</evidence>
<organism evidence="1 2">
    <name type="scientific">Candidatus Jettenia ecosi</name>
    <dbReference type="NCBI Taxonomy" id="2494326"/>
    <lineage>
        <taxon>Bacteria</taxon>
        <taxon>Pseudomonadati</taxon>
        <taxon>Planctomycetota</taxon>
        <taxon>Candidatus Brocadiia</taxon>
        <taxon>Candidatus Brocadiales</taxon>
        <taxon>Candidatus Brocadiaceae</taxon>
        <taxon>Candidatus Jettenia</taxon>
    </lineage>
</organism>
<comment type="caution">
    <text evidence="1">The sequence shown here is derived from an EMBL/GenBank/DDBJ whole genome shotgun (WGS) entry which is preliminary data.</text>
</comment>
<sequence>MRQKYLDKYLTTNFCTCIFAYRDFQYAKIYVQVLTLSLRLFGMRKN</sequence>
<reference evidence="1 2" key="1">
    <citation type="submission" date="2019-04" db="EMBL/GenBank/DDBJ databases">
        <title>Genome of a novel bacterium Candidatus Jettenia ecosi reconstructed from metagenome of an anammox bioreactor.</title>
        <authorList>
            <person name="Mardanov A.V."/>
            <person name="Beletsky A.V."/>
            <person name="Ravin N.V."/>
            <person name="Botchkova E.A."/>
            <person name="Litti Y.V."/>
            <person name="Nozhevnikova A.N."/>
        </authorList>
    </citation>
    <scope>NUCLEOTIDE SEQUENCE [LARGE SCALE GENOMIC DNA]</scope>
    <source>
        <strain evidence="1">J2</strain>
    </source>
</reference>
<gene>
    <name evidence="1" type="ORF">JETT_1702</name>
</gene>
<dbReference type="AlphaFoldDB" id="A0A533QN97"/>
<name>A0A533QN97_9BACT</name>
<dbReference type="Proteomes" id="UP000319783">
    <property type="component" value="Unassembled WGS sequence"/>
</dbReference>
<dbReference type="EMBL" id="SULG01000029">
    <property type="protein sequence ID" value="TLD42060.1"/>
    <property type="molecule type" value="Genomic_DNA"/>
</dbReference>
<proteinExistence type="predicted"/>
<evidence type="ECO:0000313" key="1">
    <source>
        <dbReference type="EMBL" id="TLD42060.1"/>
    </source>
</evidence>
<protein>
    <submittedName>
        <fullName evidence="1">Uncharacterized protein</fullName>
    </submittedName>
</protein>
<accession>A0A533QN97</accession>